<reference evidence="2 3" key="2">
    <citation type="journal article" date="2011" name="Stand. Genomic Sci.">
        <title>Complete genome sequence of the extremely halophilic Halanaerobium praevalens type strain (GSL).</title>
        <authorList>
            <person name="Ivanova N."/>
            <person name="Sikorski J."/>
            <person name="Chertkov O."/>
            <person name="Nolan M."/>
            <person name="Lucas S."/>
            <person name="Hammon N."/>
            <person name="Deshpande S."/>
            <person name="Cheng J.F."/>
            <person name="Tapia R."/>
            <person name="Han C."/>
            <person name="Goodwin L."/>
            <person name="Pitluck S."/>
            <person name="Huntemann M."/>
            <person name="Liolios K."/>
            <person name="Pagani I."/>
            <person name="Mavromatis K."/>
            <person name="Ovchinikova G."/>
            <person name="Pati A."/>
            <person name="Chen A."/>
            <person name="Palaniappan K."/>
            <person name="Land M."/>
            <person name="Hauser L."/>
            <person name="Brambilla E.M."/>
            <person name="Kannan K.P."/>
            <person name="Rohde M."/>
            <person name="Tindall B.J."/>
            <person name="Goker M."/>
            <person name="Detter J.C."/>
            <person name="Woyke T."/>
            <person name="Bristow J."/>
            <person name="Eisen J.A."/>
            <person name="Markowitz V."/>
            <person name="Hugenholtz P."/>
            <person name="Kyrpides N.C."/>
            <person name="Klenk H.P."/>
            <person name="Lapidus A."/>
        </authorList>
    </citation>
    <scope>NUCLEOTIDE SEQUENCE [LARGE SCALE GENOMIC DNA]</scope>
    <source>
        <strain evidence="3">ATCC 33744 / DSM 2228 / GSL</strain>
    </source>
</reference>
<keyword evidence="3" id="KW-1185">Reference proteome</keyword>
<protein>
    <recommendedName>
        <fullName evidence="4">DUF340 domain-containing protein</fullName>
    </recommendedName>
</protein>
<keyword evidence="1" id="KW-0812">Transmembrane</keyword>
<evidence type="ECO:0000313" key="2">
    <source>
        <dbReference type="EMBL" id="ADO76531.1"/>
    </source>
</evidence>
<keyword evidence="1" id="KW-1133">Transmembrane helix</keyword>
<dbReference type="STRING" id="572479.Hprae_0376"/>
<feature type="transmembrane region" description="Helical" evidence="1">
    <location>
        <begin position="66"/>
        <end position="88"/>
    </location>
</feature>
<evidence type="ECO:0000313" key="3">
    <source>
        <dbReference type="Proteomes" id="UP000006866"/>
    </source>
</evidence>
<dbReference type="EMBL" id="CP002175">
    <property type="protein sequence ID" value="ADO76531.1"/>
    <property type="molecule type" value="Genomic_DNA"/>
</dbReference>
<feature type="transmembrane region" description="Helical" evidence="1">
    <location>
        <begin position="34"/>
        <end position="54"/>
    </location>
</feature>
<feature type="transmembrane region" description="Helical" evidence="1">
    <location>
        <begin position="94"/>
        <end position="113"/>
    </location>
</feature>
<keyword evidence="1" id="KW-0472">Membrane</keyword>
<dbReference type="RefSeq" id="WP_014552564.1">
    <property type="nucleotide sequence ID" value="NC_017455.1"/>
</dbReference>
<sequence>MSLNFERSLDYLKMLLIVGFLILVGQKFGYGIAIIPALPGMLIVILISFLALTVKDSFPKLQFPAFAWASLTALILSMPFMPTAELFLKYTNEVNFLGTTTPILAFAGISVGNKIDKLKKLSWKVFIVAIAVFIGTYFGSAIVAQIVLKLQGII</sequence>
<dbReference type="KEGG" id="hpk:Hprae_0376"/>
<accession>E3DNJ3</accession>
<reference evidence="3" key="1">
    <citation type="submission" date="2010-10" db="EMBL/GenBank/DDBJ databases">
        <title>The complete genome of Halanaerobium praevalens DSM 2228.</title>
        <authorList>
            <consortium name="US DOE Joint Genome Institute (JGI-PGF)"/>
            <person name="Lucas S."/>
            <person name="Copeland A."/>
            <person name="Lapidus A."/>
            <person name="Glavina del Rio T."/>
            <person name="Dalin E."/>
            <person name="Tice H."/>
            <person name="Bruce D."/>
            <person name="Goodwin L."/>
            <person name="Pitluck S."/>
            <person name="Kyrpides N."/>
            <person name="Mavromatis K."/>
            <person name="Ivanova N."/>
            <person name="Ovchinnikova G."/>
            <person name="Chertkov O."/>
            <person name="Detter J.C."/>
            <person name="Han C."/>
            <person name="Larimer F."/>
            <person name="Land M."/>
            <person name="Hauser L."/>
            <person name="Markowitz V."/>
            <person name="Cheng J.-F."/>
            <person name="Hugenholtz P."/>
            <person name="Woyke T."/>
            <person name="Wu D."/>
            <person name="Tindall B."/>
            <person name="Pomrenke H.G."/>
            <person name="Brambilla E."/>
            <person name="Klenk H.-P."/>
            <person name="Eisen J.A."/>
        </authorList>
    </citation>
    <scope>NUCLEOTIDE SEQUENCE [LARGE SCALE GENOMIC DNA]</scope>
    <source>
        <strain evidence="3">ATCC 33744 / DSM 2228 / GSL</strain>
    </source>
</reference>
<evidence type="ECO:0000256" key="1">
    <source>
        <dbReference type="SAM" id="Phobius"/>
    </source>
</evidence>
<organism evidence="2 3">
    <name type="scientific">Halanaerobium praevalens (strain ATCC 33744 / DSM 2228 / GSL)</name>
    <dbReference type="NCBI Taxonomy" id="572479"/>
    <lineage>
        <taxon>Bacteria</taxon>
        <taxon>Bacillati</taxon>
        <taxon>Bacillota</taxon>
        <taxon>Clostridia</taxon>
        <taxon>Halanaerobiales</taxon>
        <taxon>Halanaerobiaceae</taxon>
        <taxon>Halanaerobium</taxon>
    </lineage>
</organism>
<dbReference type="eggNOG" id="ENOG5031UAF">
    <property type="taxonomic scope" value="Bacteria"/>
</dbReference>
<dbReference type="AlphaFoldDB" id="E3DNJ3"/>
<name>E3DNJ3_HALPG</name>
<evidence type="ECO:0008006" key="4">
    <source>
        <dbReference type="Google" id="ProtNLM"/>
    </source>
</evidence>
<gene>
    <name evidence="2" type="ordered locus">Hprae_0376</name>
</gene>
<dbReference type="PATRIC" id="fig|572479.3.peg.381"/>
<proteinExistence type="predicted"/>
<dbReference type="OrthoDB" id="6443879at2"/>
<feature type="transmembrane region" description="Helical" evidence="1">
    <location>
        <begin position="125"/>
        <end position="148"/>
    </location>
</feature>
<dbReference type="Proteomes" id="UP000006866">
    <property type="component" value="Chromosome"/>
</dbReference>
<dbReference type="HOGENOM" id="CLU_132472_1_0_9"/>